<sequence>MIIPPDPEKDPRLFAESRASLVTVEADLVDLADLDGPQLPAVAYHPPGTYPYDASPFADDFAVYPAEDLPPYEGRRARTSAATVAAAATAAGEQRQRRSTRNSGPPTGLLVRTTSVSGSSTSSRSSAHSSFGRLLSTRRASSTRPDAVDAITPTSTTSTAVHRDDDHNERSKLWEGLVIDPSDKKQWCGIPIPGRPRVPVSPEMRDFWRKHRRWIILLSILVGGAILVGAGLAAGFVSAMKTRKNDAKQKTWHGKPPPQNTVETGNLTITYEPKRDGPTTEDGTPYNCNNFQPLNTSGSLSQLAVSSEYFDHYITTYTWPLNATMNGLPSLSDPLYFIASGLATSGTVEFIGTNAPADVIAGGTEGVVQLDVLVRVPLNRTMDSLARVCQLERADGSQGVGIFTPLQTDSGGAAPYLLNPLETPGFHTVIRLPPSMLAAKAPSAFLPNVSLDLAQMGVRIGNFATVAEFGHLDIQADCRGGGVVVSSVVAQAISIAGSEGTVQGLFNVSQALSINSTSGTILANVILHNPSDTSDNSTTLTSTMPGLRRRYNNQGDSNNHGNPQQYQQYAEYQAQIHEPTHWINTTFLTNEGFIFVDFLHHPPSTALQTTVMSQSGIVDVSMHPNFVGPFALENLWGAIRLPPLASTTLVDPLNMGRSRMYAQGTIDVANSTFFDRAPLLSHLSTAATSVTGAAFWAYPRGDIPTPLQVQNGAEGKGSGLVALANLGDLQVTFDGT</sequence>
<accession>A0A427Y5I8</accession>
<keyword evidence="2" id="KW-0472">Membrane</keyword>
<comment type="caution">
    <text evidence="3">The sequence shown here is derived from an EMBL/GenBank/DDBJ whole genome shotgun (WGS) entry which is preliminary data.</text>
</comment>
<reference evidence="3 4" key="1">
    <citation type="submission" date="2018-11" db="EMBL/GenBank/DDBJ databases">
        <title>Genome sequence of Apiotrichum porosum DSM 27194.</title>
        <authorList>
            <person name="Aliyu H."/>
            <person name="Gorte O."/>
            <person name="Ochsenreither K."/>
        </authorList>
    </citation>
    <scope>NUCLEOTIDE SEQUENCE [LARGE SCALE GENOMIC DNA]</scope>
    <source>
        <strain evidence="3 4">DSM 27194</strain>
    </source>
</reference>
<keyword evidence="2" id="KW-1133">Transmembrane helix</keyword>
<dbReference type="Proteomes" id="UP000279236">
    <property type="component" value="Unassembled WGS sequence"/>
</dbReference>
<feature type="transmembrane region" description="Helical" evidence="2">
    <location>
        <begin position="214"/>
        <end position="240"/>
    </location>
</feature>
<feature type="compositionally biased region" description="Low complexity" evidence="1">
    <location>
        <begin position="79"/>
        <end position="91"/>
    </location>
</feature>
<dbReference type="RefSeq" id="XP_028479125.1">
    <property type="nucleotide sequence ID" value="XM_028620153.1"/>
</dbReference>
<dbReference type="AlphaFoldDB" id="A0A427Y5I8"/>
<name>A0A427Y5I8_9TREE</name>
<keyword evidence="2" id="KW-0812">Transmembrane</keyword>
<dbReference type="OrthoDB" id="5570013at2759"/>
<evidence type="ECO:0000313" key="3">
    <source>
        <dbReference type="EMBL" id="RSH86340.1"/>
    </source>
</evidence>
<proteinExistence type="predicted"/>
<feature type="compositionally biased region" description="Low complexity" evidence="1">
    <location>
        <begin position="113"/>
        <end position="144"/>
    </location>
</feature>
<evidence type="ECO:0000313" key="4">
    <source>
        <dbReference type="Proteomes" id="UP000279236"/>
    </source>
</evidence>
<feature type="compositionally biased region" description="Low complexity" evidence="1">
    <location>
        <begin position="534"/>
        <end position="543"/>
    </location>
</feature>
<feature type="region of interest" description="Disordered" evidence="1">
    <location>
        <begin position="78"/>
        <end position="151"/>
    </location>
</feature>
<protein>
    <submittedName>
        <fullName evidence="3">Uncharacterized protein</fullName>
    </submittedName>
</protein>
<gene>
    <name evidence="3" type="ORF">EHS24_004587</name>
</gene>
<keyword evidence="4" id="KW-1185">Reference proteome</keyword>
<dbReference type="EMBL" id="RSCE01000002">
    <property type="protein sequence ID" value="RSH86340.1"/>
    <property type="molecule type" value="Genomic_DNA"/>
</dbReference>
<feature type="compositionally biased region" description="Polar residues" evidence="1">
    <location>
        <begin position="552"/>
        <end position="563"/>
    </location>
</feature>
<organism evidence="3 4">
    <name type="scientific">Apiotrichum porosum</name>
    <dbReference type="NCBI Taxonomy" id="105984"/>
    <lineage>
        <taxon>Eukaryota</taxon>
        <taxon>Fungi</taxon>
        <taxon>Dikarya</taxon>
        <taxon>Basidiomycota</taxon>
        <taxon>Agaricomycotina</taxon>
        <taxon>Tremellomycetes</taxon>
        <taxon>Trichosporonales</taxon>
        <taxon>Trichosporonaceae</taxon>
        <taxon>Apiotrichum</taxon>
    </lineage>
</organism>
<evidence type="ECO:0000256" key="1">
    <source>
        <dbReference type="SAM" id="MobiDB-lite"/>
    </source>
</evidence>
<dbReference type="STRING" id="105984.A0A427Y5I8"/>
<feature type="region of interest" description="Disordered" evidence="1">
    <location>
        <begin position="534"/>
        <end position="564"/>
    </location>
</feature>
<evidence type="ECO:0000256" key="2">
    <source>
        <dbReference type="SAM" id="Phobius"/>
    </source>
</evidence>
<dbReference type="GeneID" id="39589130"/>